<dbReference type="KEGG" id="wic:J056_003846"/>
<dbReference type="InterPro" id="IPR047187">
    <property type="entry name" value="SF1_C_Upf1"/>
</dbReference>
<dbReference type="Proteomes" id="UP000014064">
    <property type="component" value="Unassembled WGS sequence"/>
</dbReference>
<dbReference type="FunFam" id="3.40.50.300:FF:000326">
    <property type="entry name" value="P-loop containing nucleoside triphosphate hydrolase"/>
    <property type="match status" value="1"/>
</dbReference>
<dbReference type="Pfam" id="PF13086">
    <property type="entry name" value="AAA_11"/>
    <property type="match status" value="1"/>
</dbReference>
<sequence>MASLFPKPPKSPKPPTDKALRRWVSTDSLHSSRYAWPFLAKPRSTSNLHAIQTLKLVDKPTAVDAATGEHAATPPPTPTRRTPHKKFIRPSQPFYHRVNEYVGRFKGLVKLEQQASEHKFNNRMHEWPLDKLKQEGYVITDLSACHARRKWGKPSAIFQLNPGHLLPSHRFRKGETVTLSELSELSEVDANANANASDVPRKWSGTVDSVSPTHIQLLFDRRVPITADARYRIDMALADVLYKRSLEALESLCLDPVEQAKVSDSALKGTHLCDVILNTGNSANTTNTNYQGIFANDCWMRSWALRYSRADPLAIEGDPELSLNARQIQAVALMIGNRASLIQGPPGTGKTATISHSIALMKQHFHIPHPILIAAYTNVATDNIASILSAAGMKITRLGHVSRVAPELHTHTLAAQVEAHPRYTHVKHARYRSEGLFRRAASTNSTANATSSLMKEQLYEEARQQRRTAGRIVREMQQDIIRNADVVCATCIGGNARELSSVDFPIVFIDEASQATEPTTLIPLMKGCSHMSIIGDHKQLAPIITSEEASRQGLSVSLFERLIETSSVPSVMLDVQYRMHPDLSSIPNTIFYDSQLVDGCMRRSVDASNGGSSGHLLPAYKPPRSAYLRDGAALAFVNHEHTETRDGESTLNEGEAGVIMGLVTDLFKQNMDIRGCDIGIVSPYVAQTLELLHLLNRDAHWRRQFEGVLGAQRLHELADIEVKTVDGFEGREKQVIILSLTRSNERGFIGFLDDPRRANVGLTRAKRCLMVAGNASTLVKGVVGAGRESALWRDLIGLCRSKGAYVEYDECRV</sequence>
<feature type="domain" description="DNA2/NAM7 helicase helicase" evidence="7">
    <location>
        <begin position="323"/>
        <end position="547"/>
    </location>
</feature>
<dbReference type="GO" id="GO:0004386">
    <property type="term" value="F:helicase activity"/>
    <property type="evidence" value="ECO:0007669"/>
    <property type="project" value="UniProtKB-KW"/>
</dbReference>
<dbReference type="SUPFAM" id="SSF52540">
    <property type="entry name" value="P-loop containing nucleoside triphosphate hydrolases"/>
    <property type="match status" value="1"/>
</dbReference>
<dbReference type="Gene3D" id="3.40.50.300">
    <property type="entry name" value="P-loop containing nucleotide triphosphate hydrolases"/>
    <property type="match status" value="2"/>
</dbReference>
<evidence type="ECO:0000256" key="4">
    <source>
        <dbReference type="ARBA" id="ARBA00022806"/>
    </source>
</evidence>
<evidence type="ECO:0000256" key="3">
    <source>
        <dbReference type="ARBA" id="ARBA00022801"/>
    </source>
</evidence>
<dbReference type="InterPro" id="IPR027417">
    <property type="entry name" value="P-loop_NTPase"/>
</dbReference>
<evidence type="ECO:0000313" key="9">
    <source>
        <dbReference type="EMBL" id="EOR01610.1"/>
    </source>
</evidence>
<reference evidence="10" key="1">
    <citation type="journal article" date="2013" name="BMC Genomics">
        <title>Genome and transcriptome sequencing of the halophilic fungus Wallemia ichthyophaga: haloadaptations present and absent.</title>
        <authorList>
            <person name="Zajc J."/>
            <person name="Liu Y."/>
            <person name="Dai W."/>
            <person name="Yang Z."/>
            <person name="Hu J."/>
            <person name="Gostincar C."/>
            <person name="Gunde-Cimerman N."/>
        </authorList>
    </citation>
    <scope>NUCLEOTIDE SEQUENCE [LARGE SCALE GENOMIC DNA]</scope>
    <source>
        <strain evidence="10">EXF-994 / CBS 113033</strain>
    </source>
</reference>
<keyword evidence="5" id="KW-0067">ATP-binding</keyword>
<dbReference type="GeneID" id="20376798"/>
<name>R9AHK0_WALI9</name>
<gene>
    <name evidence="9" type="ORF">J056_003846</name>
</gene>
<dbReference type="InterPro" id="IPR045055">
    <property type="entry name" value="DNA2/NAM7-like"/>
</dbReference>
<dbReference type="GO" id="GO:0005524">
    <property type="term" value="F:ATP binding"/>
    <property type="evidence" value="ECO:0007669"/>
    <property type="project" value="UniProtKB-KW"/>
</dbReference>
<dbReference type="eggNOG" id="KOG1802">
    <property type="taxonomic scope" value="Eukaryota"/>
</dbReference>
<comment type="similarity">
    <text evidence="1">Belongs to the DNA2/NAM7 helicase family.</text>
</comment>
<keyword evidence="3" id="KW-0378">Hydrolase</keyword>
<dbReference type="EMBL" id="KE007229">
    <property type="protein sequence ID" value="EOR01610.1"/>
    <property type="molecule type" value="Genomic_DNA"/>
</dbReference>
<dbReference type="STRING" id="1299270.R9AHK0"/>
<evidence type="ECO:0000256" key="1">
    <source>
        <dbReference type="ARBA" id="ARBA00007913"/>
    </source>
</evidence>
<dbReference type="Pfam" id="PF13087">
    <property type="entry name" value="AAA_12"/>
    <property type="match status" value="1"/>
</dbReference>
<dbReference type="CDD" id="cd18808">
    <property type="entry name" value="SF1_C_Upf1"/>
    <property type="match status" value="1"/>
</dbReference>
<dbReference type="AlphaFoldDB" id="R9AHK0"/>
<dbReference type="HOGENOM" id="CLU_001666_8_3_1"/>
<evidence type="ECO:0000256" key="2">
    <source>
        <dbReference type="ARBA" id="ARBA00022741"/>
    </source>
</evidence>
<evidence type="ECO:0000256" key="5">
    <source>
        <dbReference type="ARBA" id="ARBA00022840"/>
    </source>
</evidence>
<evidence type="ECO:0000259" key="7">
    <source>
        <dbReference type="Pfam" id="PF13086"/>
    </source>
</evidence>
<dbReference type="InterPro" id="IPR041679">
    <property type="entry name" value="DNA2/NAM7-like_C"/>
</dbReference>
<dbReference type="RefSeq" id="XP_009267330.1">
    <property type="nucleotide sequence ID" value="XM_009269055.1"/>
</dbReference>
<evidence type="ECO:0000259" key="8">
    <source>
        <dbReference type="Pfam" id="PF13087"/>
    </source>
</evidence>
<organism evidence="9 10">
    <name type="scientific">Wallemia ichthyophaga (strain EXF-994 / CBS 113033)</name>
    <dbReference type="NCBI Taxonomy" id="1299270"/>
    <lineage>
        <taxon>Eukaryota</taxon>
        <taxon>Fungi</taxon>
        <taxon>Dikarya</taxon>
        <taxon>Basidiomycota</taxon>
        <taxon>Wallemiomycotina</taxon>
        <taxon>Wallemiomycetes</taxon>
        <taxon>Wallemiales</taxon>
        <taxon>Wallemiaceae</taxon>
        <taxon>Wallemia</taxon>
    </lineage>
</organism>
<feature type="region of interest" description="Disordered" evidence="6">
    <location>
        <begin position="66"/>
        <end position="85"/>
    </location>
</feature>
<feature type="domain" description="DNA2/NAM7 helicase-like C-terminal" evidence="8">
    <location>
        <begin position="554"/>
        <end position="775"/>
    </location>
</feature>
<proteinExistence type="inferred from homology"/>
<dbReference type="InterPro" id="IPR041677">
    <property type="entry name" value="DNA2/NAM7_AAA_11"/>
</dbReference>
<keyword evidence="4" id="KW-0347">Helicase</keyword>
<dbReference type="Gene3D" id="2.40.30.270">
    <property type="match status" value="1"/>
</dbReference>
<evidence type="ECO:0000256" key="6">
    <source>
        <dbReference type="SAM" id="MobiDB-lite"/>
    </source>
</evidence>
<dbReference type="PANTHER" id="PTHR10887">
    <property type="entry name" value="DNA2/NAM7 HELICASE FAMILY"/>
    <property type="match status" value="1"/>
</dbReference>
<dbReference type="GO" id="GO:0005694">
    <property type="term" value="C:chromosome"/>
    <property type="evidence" value="ECO:0007669"/>
    <property type="project" value="UniProtKB-ARBA"/>
</dbReference>
<dbReference type="GO" id="GO:0016787">
    <property type="term" value="F:hydrolase activity"/>
    <property type="evidence" value="ECO:0007669"/>
    <property type="project" value="UniProtKB-KW"/>
</dbReference>
<evidence type="ECO:0000313" key="10">
    <source>
        <dbReference type="Proteomes" id="UP000014064"/>
    </source>
</evidence>
<accession>R9AHK0</accession>
<keyword evidence="2" id="KW-0547">Nucleotide-binding</keyword>
<dbReference type="PANTHER" id="PTHR10887:SF495">
    <property type="entry name" value="HELICASE SENATAXIN ISOFORM X1-RELATED"/>
    <property type="match status" value="1"/>
</dbReference>
<keyword evidence="10" id="KW-1185">Reference proteome</keyword>
<protein>
    <submittedName>
        <fullName evidence="9">Regulator of nonsense transcripts 1-like protein</fullName>
    </submittedName>
</protein>
<dbReference type="OrthoDB" id="6513042at2759"/>
<dbReference type="OMA" id="IMKGSRH"/>